<proteinExistence type="predicted"/>
<evidence type="ECO:0000313" key="4">
    <source>
        <dbReference type="Proteomes" id="UP000188533"/>
    </source>
</evidence>
<reference evidence="3 4" key="2">
    <citation type="submission" date="2017-02" db="EMBL/GenBank/DDBJ databases">
        <title>A genome survey and senescence transcriptome analysis in Lentinula edodes.</title>
        <authorList>
            <person name="Sakamoto Y."/>
            <person name="Nakade K."/>
            <person name="Sato S."/>
            <person name="Yoshida Y."/>
            <person name="Miyazaki K."/>
            <person name="Natsume S."/>
            <person name="Konno N."/>
        </authorList>
    </citation>
    <scope>NUCLEOTIDE SEQUENCE [LARGE SCALE GENOMIC DNA]</scope>
    <source>
        <strain evidence="3 4">NBRC 111202</strain>
    </source>
</reference>
<keyword evidence="2" id="KW-0732">Signal</keyword>
<reference evidence="3 4" key="1">
    <citation type="submission" date="2016-08" db="EMBL/GenBank/DDBJ databases">
        <authorList>
            <consortium name="Lentinula edodes genome sequencing consortium"/>
            <person name="Sakamoto Y."/>
            <person name="Nakade K."/>
            <person name="Sato S."/>
            <person name="Yoshida Y."/>
            <person name="Miyazaki K."/>
            <person name="Natsume S."/>
            <person name="Konno N."/>
        </authorList>
    </citation>
    <scope>NUCLEOTIDE SEQUENCE [LARGE SCALE GENOMIC DNA]</scope>
    <source>
        <strain evidence="3 4">NBRC 111202</strain>
    </source>
</reference>
<dbReference type="EMBL" id="BDGU01000075">
    <property type="protein sequence ID" value="GAW01837.1"/>
    <property type="molecule type" value="Genomic_DNA"/>
</dbReference>
<organism evidence="3 4">
    <name type="scientific">Lentinula edodes</name>
    <name type="common">Shiitake mushroom</name>
    <name type="synonym">Lentinus edodes</name>
    <dbReference type="NCBI Taxonomy" id="5353"/>
    <lineage>
        <taxon>Eukaryota</taxon>
        <taxon>Fungi</taxon>
        <taxon>Dikarya</taxon>
        <taxon>Basidiomycota</taxon>
        <taxon>Agaricomycotina</taxon>
        <taxon>Agaricomycetes</taxon>
        <taxon>Agaricomycetidae</taxon>
        <taxon>Agaricales</taxon>
        <taxon>Marasmiineae</taxon>
        <taxon>Omphalotaceae</taxon>
        <taxon>Lentinula</taxon>
    </lineage>
</organism>
<evidence type="ECO:0000256" key="2">
    <source>
        <dbReference type="SAM" id="SignalP"/>
    </source>
</evidence>
<dbReference type="Proteomes" id="UP000188533">
    <property type="component" value="Unassembled WGS sequence"/>
</dbReference>
<feature type="signal peptide" evidence="2">
    <location>
        <begin position="1"/>
        <end position="22"/>
    </location>
</feature>
<feature type="region of interest" description="Disordered" evidence="1">
    <location>
        <begin position="25"/>
        <end position="46"/>
    </location>
</feature>
<comment type="caution">
    <text evidence="3">The sequence shown here is derived from an EMBL/GenBank/DDBJ whole genome shotgun (WGS) entry which is preliminary data.</text>
</comment>
<evidence type="ECO:0000256" key="1">
    <source>
        <dbReference type="SAM" id="MobiDB-lite"/>
    </source>
</evidence>
<evidence type="ECO:0000313" key="3">
    <source>
        <dbReference type="EMBL" id="GAW01837.1"/>
    </source>
</evidence>
<feature type="chain" id="PRO_5012117262" evidence="2">
    <location>
        <begin position="23"/>
        <end position="148"/>
    </location>
</feature>
<dbReference type="AlphaFoldDB" id="A0A1Q3E3J6"/>
<keyword evidence="4" id="KW-1185">Reference proteome</keyword>
<sequence>MRLNAGWTYLLLCLVATTAISAAPIGEGSSSQSNSKPGLTITVGDGTKGVPVSHSWRMKVLSHQTLEDWGVKDGKTISIRFTNSIYQGGVEKGAGSKASPVHFKLKGNIAECPEEKPCDGMLKIQSSMHFEGSVESYATGKKHIAKTR</sequence>
<accession>A0A1Q3E3J6</accession>
<protein>
    <submittedName>
        <fullName evidence="3">Uncharacterized protein</fullName>
    </submittedName>
</protein>
<gene>
    <name evidence="3" type="ORF">LENED_003455</name>
</gene>
<name>A0A1Q3E3J6_LENED</name>
<feature type="compositionally biased region" description="Polar residues" evidence="1">
    <location>
        <begin position="28"/>
        <end position="37"/>
    </location>
</feature>